<evidence type="ECO:0000313" key="4">
    <source>
        <dbReference type="Proteomes" id="UP000467240"/>
    </source>
</evidence>
<keyword evidence="4" id="KW-1185">Reference proteome</keyword>
<feature type="compositionally biased region" description="Low complexity" evidence="1">
    <location>
        <begin position="421"/>
        <end position="439"/>
    </location>
</feature>
<feature type="compositionally biased region" description="Gly residues" evidence="1">
    <location>
        <begin position="390"/>
        <end position="420"/>
    </location>
</feature>
<evidence type="ECO:0000313" key="3">
    <source>
        <dbReference type="EMBL" id="KAB1655078.1"/>
    </source>
</evidence>
<feature type="compositionally biased region" description="Polar residues" evidence="1">
    <location>
        <begin position="151"/>
        <end position="168"/>
    </location>
</feature>
<feature type="compositionally biased region" description="Polar residues" evidence="1">
    <location>
        <begin position="52"/>
        <end position="62"/>
    </location>
</feature>
<dbReference type="OrthoDB" id="5114301at2"/>
<evidence type="ECO:0000256" key="1">
    <source>
        <dbReference type="SAM" id="MobiDB-lite"/>
    </source>
</evidence>
<organism evidence="3 4">
    <name type="scientific">Pseudoclavibacter chungangensis</name>
    <dbReference type="NCBI Taxonomy" id="587635"/>
    <lineage>
        <taxon>Bacteria</taxon>
        <taxon>Bacillati</taxon>
        <taxon>Actinomycetota</taxon>
        <taxon>Actinomycetes</taxon>
        <taxon>Micrococcales</taxon>
        <taxon>Microbacteriaceae</taxon>
        <taxon>Pseudoclavibacter</taxon>
    </lineage>
</organism>
<keyword evidence="2" id="KW-0812">Transmembrane</keyword>
<dbReference type="RefSeq" id="WP_158041270.1">
    <property type="nucleotide sequence ID" value="NZ_JACCFV010000001.1"/>
</dbReference>
<feature type="region of interest" description="Disordered" evidence="1">
    <location>
        <begin position="469"/>
        <end position="495"/>
    </location>
</feature>
<feature type="compositionally biased region" description="Low complexity" evidence="1">
    <location>
        <begin position="354"/>
        <end position="389"/>
    </location>
</feature>
<feature type="compositionally biased region" description="Polar residues" evidence="1">
    <location>
        <begin position="176"/>
        <end position="194"/>
    </location>
</feature>
<dbReference type="Proteomes" id="UP000467240">
    <property type="component" value="Unassembled WGS sequence"/>
</dbReference>
<feature type="region of interest" description="Disordered" evidence="1">
    <location>
        <begin position="1"/>
        <end position="448"/>
    </location>
</feature>
<feature type="transmembrane region" description="Helical" evidence="2">
    <location>
        <begin position="507"/>
        <end position="529"/>
    </location>
</feature>
<dbReference type="AlphaFoldDB" id="A0A7J5BPI6"/>
<feature type="compositionally biased region" description="Low complexity" evidence="1">
    <location>
        <begin position="275"/>
        <end position="290"/>
    </location>
</feature>
<protein>
    <submittedName>
        <fullName evidence="3">Uncharacterized protein</fullName>
    </submittedName>
</protein>
<dbReference type="EMBL" id="WBJZ01000016">
    <property type="protein sequence ID" value="KAB1655078.1"/>
    <property type="molecule type" value="Genomic_DNA"/>
</dbReference>
<name>A0A7J5BPI6_9MICO</name>
<accession>A0A7J5BPI6</accession>
<keyword evidence="2" id="KW-0472">Membrane</keyword>
<sequence>MSDKDFGQDDTPWSRPPQDGRTDGAADSPPQDSPTWEPPTDGHAGSDAPSWGSASDTPTRQQPVVGDAAPSRSTGSDSSSPDLPSWGSGSSNADLPSWGAQADSGDATPSWGAQADSGDAAPSWGAPSNDSGAASSSWGAAASDASGASSQETPSWQNDTPSWQSPPTTDAAADTPSWQSGAPDTGTGTPSWQSGAPDAGTDTPSWQNDTPSWQSPSGADAGTGAPGSYGDASASTGSSSTGQSDGSNGYGGFGASTPGADDHGTTSQAPGSDAYGSFGDTGSDTSSKGYGSFGDTGADDATRAYGSFGAGDSTTPNDAPTQAFGSHDGSAFGTPTSGDTGTGAPSGSGDDAPTDAYAAGGFGAAAAHGAGETGATSAYGDPSGQHGDYGQQGGYGQQDGYGQQGGDGQQDGYGQGGGFAQDGYGQAAAPGQQAYGQDASQSGYGQADPATTQFATAGAAASGAAAGYDNNWQQQPAGPGGPGGPHQPYGTASNADANKPWYKKKGFLVGGSIGLVIVLLAAIGIPVGIHLSNVAKGDRLADEFNAAVTAYEGVWTSDALDTLDGVVITDTLGENAEFFAQNASSMNAFTDQCANVTKASSTLDTLLATPVPELAVEDGADASAKYNEAKSASDALAPKREAAAELTSNGAAAIAALTQFCQNYPLFNSEYNELGNNYADVYLASLTIPNGGTMTFGSLSAVCNSSIGCPDWTNDAARAAHADAIQTTYVAYFNDVSALATDSCFLDDLQSVCEAYASSFTATAGAFQGGADQARSEPLPTAPGKMMPAYSDAMSAAYSSWDAADAAVRDAWTAVDADTAGDSGAGWQMRSIKKLLSAHEATITDAVSALR</sequence>
<keyword evidence="2" id="KW-1133">Transmembrane helix</keyword>
<feature type="compositionally biased region" description="Low complexity" evidence="1">
    <location>
        <begin position="228"/>
        <end position="247"/>
    </location>
</feature>
<feature type="compositionally biased region" description="Polar residues" evidence="1">
    <location>
        <begin position="202"/>
        <end position="217"/>
    </location>
</feature>
<feature type="compositionally biased region" description="Low complexity" evidence="1">
    <location>
        <begin position="70"/>
        <end position="91"/>
    </location>
</feature>
<reference evidence="3 4" key="1">
    <citation type="submission" date="2019-09" db="EMBL/GenBank/DDBJ databases">
        <title>Phylogeny of genus Pseudoclavibacter and closely related genus.</title>
        <authorList>
            <person name="Li Y."/>
        </authorList>
    </citation>
    <scope>NUCLEOTIDE SEQUENCE [LARGE SCALE GENOMIC DNA]</scope>
    <source>
        <strain evidence="3 4">DSM 23821</strain>
    </source>
</reference>
<feature type="compositionally biased region" description="Low complexity" evidence="1">
    <location>
        <begin position="125"/>
        <end position="150"/>
    </location>
</feature>
<proteinExistence type="predicted"/>
<feature type="compositionally biased region" description="Polar residues" evidence="1">
    <location>
        <begin position="312"/>
        <end position="324"/>
    </location>
</feature>
<gene>
    <name evidence="3" type="ORF">F8O01_12500</name>
</gene>
<evidence type="ECO:0000256" key="2">
    <source>
        <dbReference type="SAM" id="Phobius"/>
    </source>
</evidence>
<comment type="caution">
    <text evidence="3">The sequence shown here is derived from an EMBL/GenBank/DDBJ whole genome shotgun (WGS) entry which is preliminary data.</text>
</comment>